<dbReference type="Gene3D" id="3.40.50.10860">
    <property type="entry name" value="Leucine Dehydrogenase, chain A, domain 1"/>
    <property type="match status" value="1"/>
</dbReference>
<feature type="active site" description="Proton donor/acceptor" evidence="4">
    <location>
        <position position="75"/>
    </location>
</feature>
<dbReference type="CDD" id="cd01075">
    <property type="entry name" value="NAD_bind_Leu_Phe_Val_DH"/>
    <property type="match status" value="1"/>
</dbReference>
<dbReference type="KEGG" id="meso:BSQ44_00740"/>
<dbReference type="InterPro" id="IPR006096">
    <property type="entry name" value="Glu/Leu/Phe/Val/Trp_DH_C"/>
</dbReference>
<dbReference type="InterPro" id="IPR046346">
    <property type="entry name" value="Aminoacid_DH-like_N_sf"/>
</dbReference>
<dbReference type="InterPro" id="IPR006097">
    <property type="entry name" value="Glu/Leu/Phe/Val/Trp_DH_dimer"/>
</dbReference>
<reference evidence="9" key="1">
    <citation type="submission" date="2016-11" db="EMBL/GenBank/DDBJ databases">
        <title>Mesorhizobium oceanicum sp. nov., isolated from deep seawater in South China Sea.</title>
        <authorList>
            <person name="Fu G.-Y."/>
        </authorList>
    </citation>
    <scope>NUCLEOTIDE SEQUENCE [LARGE SCALE GENOMIC DNA]</scope>
    <source>
        <strain evidence="9">B7</strain>
    </source>
</reference>
<dbReference type="Gene3D" id="3.40.50.720">
    <property type="entry name" value="NAD(P)-binding Rossmann-like Domain"/>
    <property type="match status" value="1"/>
</dbReference>
<dbReference type="Proteomes" id="UP000182840">
    <property type="component" value="Chromosome"/>
</dbReference>
<gene>
    <name evidence="8" type="ORF">BSQ44_00740</name>
</gene>
<evidence type="ECO:0000256" key="1">
    <source>
        <dbReference type="ARBA" id="ARBA00006382"/>
    </source>
</evidence>
<dbReference type="GO" id="GO:0000166">
    <property type="term" value="F:nucleotide binding"/>
    <property type="evidence" value="ECO:0007669"/>
    <property type="project" value="UniProtKB-KW"/>
</dbReference>
<evidence type="ECO:0000256" key="2">
    <source>
        <dbReference type="ARBA" id="ARBA00023002"/>
    </source>
</evidence>
<dbReference type="InterPro" id="IPR006095">
    <property type="entry name" value="Glu/Leu/Phe/Val/Trp_DH"/>
</dbReference>
<comment type="similarity">
    <text evidence="1 6">Belongs to the Glu/Leu/Phe/Val dehydrogenases family.</text>
</comment>
<evidence type="ECO:0000259" key="7">
    <source>
        <dbReference type="SMART" id="SM00839"/>
    </source>
</evidence>
<accession>A0A1L3SY63</accession>
<dbReference type="STRING" id="1670800.BSQ44_00740"/>
<dbReference type="SMART" id="SM00839">
    <property type="entry name" value="ELFV_dehydrog"/>
    <property type="match status" value="1"/>
</dbReference>
<dbReference type="AlphaFoldDB" id="A0A1L3SY63"/>
<dbReference type="InterPro" id="IPR016211">
    <property type="entry name" value="Glu/Phe/Leu/Val/Trp_DH_bac/arc"/>
</dbReference>
<protein>
    <submittedName>
        <fullName evidence="8">Amino acid dehydrogenase</fullName>
    </submittedName>
</protein>
<feature type="domain" description="Glutamate/phenylalanine/leucine/valine/L-tryptophan dehydrogenase C-terminal" evidence="7">
    <location>
        <begin position="137"/>
        <end position="341"/>
    </location>
</feature>
<dbReference type="GO" id="GO:0016639">
    <property type="term" value="F:oxidoreductase activity, acting on the CH-NH2 group of donors, NAD or NADP as acceptor"/>
    <property type="evidence" value="ECO:0007669"/>
    <property type="project" value="InterPro"/>
</dbReference>
<sequence>MPDFDGHEQIWLGRDDSRGLTAIVAIHDTSLGPALGGTRVWPHESFEAGLTDALRLSRGMTYKSAIAGLDLGGGKAVIIADSKTQKTPELLEAYSEMLRALDGQFYTGEDVGLTLEDADFLRARTPNVTGTTSGGSGNPSPVTAHGVFLGIKAALAHRRGKDRLAGIRVAIQGLGSVGWSLAKKLRKEGAFITVSDIDPARAQKAVDRLGAQSLMGDAILEADVDILAPCALGGILSRETIPLLKASIIAGAANNQLATDRDDNLLGERGILYAPDYVINAGGLMNVAAELAPGGYDADATMKRVERIPEVLTAIFRRAEAEGRTTEEVAEAIAKERLGRGRS</sequence>
<evidence type="ECO:0000256" key="5">
    <source>
        <dbReference type="PIRSR" id="PIRSR000188-2"/>
    </source>
</evidence>
<evidence type="ECO:0000256" key="6">
    <source>
        <dbReference type="RuleBase" id="RU004417"/>
    </source>
</evidence>
<evidence type="ECO:0000313" key="9">
    <source>
        <dbReference type="Proteomes" id="UP000182840"/>
    </source>
</evidence>
<dbReference type="SUPFAM" id="SSF53223">
    <property type="entry name" value="Aminoacid dehydrogenase-like, N-terminal domain"/>
    <property type="match status" value="1"/>
</dbReference>
<dbReference type="PANTHER" id="PTHR42722:SF1">
    <property type="entry name" value="VALINE DEHYDROGENASE"/>
    <property type="match status" value="1"/>
</dbReference>
<proteinExistence type="inferred from homology"/>
<dbReference type="GO" id="GO:0006520">
    <property type="term" value="P:amino acid metabolic process"/>
    <property type="evidence" value="ECO:0007669"/>
    <property type="project" value="InterPro"/>
</dbReference>
<keyword evidence="5" id="KW-0547">Nucleotide-binding</keyword>
<keyword evidence="9" id="KW-1185">Reference proteome</keyword>
<name>A0A1L3SY63_9HYPH</name>
<keyword evidence="2 6" id="KW-0560">Oxidoreductase</keyword>
<dbReference type="Pfam" id="PF02812">
    <property type="entry name" value="ELFV_dehydrog_N"/>
    <property type="match status" value="1"/>
</dbReference>
<dbReference type="PANTHER" id="PTHR42722">
    <property type="entry name" value="LEUCINE DEHYDROGENASE"/>
    <property type="match status" value="1"/>
</dbReference>
<organism evidence="8 9">
    <name type="scientific">Aquibium oceanicum</name>
    <dbReference type="NCBI Taxonomy" id="1670800"/>
    <lineage>
        <taxon>Bacteria</taxon>
        <taxon>Pseudomonadati</taxon>
        <taxon>Pseudomonadota</taxon>
        <taxon>Alphaproteobacteria</taxon>
        <taxon>Hyphomicrobiales</taxon>
        <taxon>Phyllobacteriaceae</taxon>
        <taxon>Aquibium</taxon>
    </lineage>
</organism>
<dbReference type="Pfam" id="PF00208">
    <property type="entry name" value="ELFV_dehydrog"/>
    <property type="match status" value="2"/>
</dbReference>
<dbReference type="EMBL" id="CP018171">
    <property type="protein sequence ID" value="APH74320.1"/>
    <property type="molecule type" value="Genomic_DNA"/>
</dbReference>
<dbReference type="PRINTS" id="PR00082">
    <property type="entry name" value="GLFDHDRGNASE"/>
</dbReference>
<dbReference type="InterPro" id="IPR036291">
    <property type="entry name" value="NAD(P)-bd_dom_sf"/>
</dbReference>
<dbReference type="PIRSF" id="PIRSF000188">
    <property type="entry name" value="Phe_leu_dh"/>
    <property type="match status" value="1"/>
</dbReference>
<evidence type="ECO:0000256" key="3">
    <source>
        <dbReference type="ARBA" id="ARBA00023027"/>
    </source>
</evidence>
<dbReference type="SUPFAM" id="SSF51735">
    <property type="entry name" value="NAD(P)-binding Rossmann-fold domains"/>
    <property type="match status" value="1"/>
</dbReference>
<evidence type="ECO:0000313" key="8">
    <source>
        <dbReference type="EMBL" id="APH74320.1"/>
    </source>
</evidence>
<feature type="binding site" evidence="5">
    <location>
        <begin position="173"/>
        <end position="178"/>
    </location>
    <ligand>
        <name>NAD(+)</name>
        <dbReference type="ChEBI" id="CHEBI:57540"/>
    </ligand>
</feature>
<evidence type="ECO:0000256" key="4">
    <source>
        <dbReference type="PIRSR" id="PIRSR000188-1"/>
    </source>
</evidence>
<keyword evidence="3 5" id="KW-0520">NAD</keyword>